<dbReference type="GO" id="GO:0016779">
    <property type="term" value="F:nucleotidyltransferase activity"/>
    <property type="evidence" value="ECO:0007669"/>
    <property type="project" value="TreeGrafter"/>
</dbReference>
<keyword evidence="6" id="KW-0547">Nucleotide-binding</keyword>
<keyword evidence="7" id="KW-0862">Zinc</keyword>
<accession>A0A182E4F2</accession>
<evidence type="ECO:0000259" key="11">
    <source>
        <dbReference type="PROSITE" id="PS50206"/>
    </source>
</evidence>
<dbReference type="InterPro" id="IPR001763">
    <property type="entry name" value="Rhodanese-like_dom"/>
</dbReference>
<evidence type="ECO:0000256" key="10">
    <source>
        <dbReference type="ARBA" id="ARBA00023268"/>
    </source>
</evidence>
<dbReference type="GO" id="GO:0042292">
    <property type="term" value="F:URM1 activating enzyme activity"/>
    <property type="evidence" value="ECO:0007669"/>
    <property type="project" value="TreeGrafter"/>
</dbReference>
<evidence type="ECO:0000313" key="12">
    <source>
        <dbReference type="EMBL" id="VDK67299.1"/>
    </source>
</evidence>
<comment type="subcellular location">
    <subcellularLocation>
        <location evidence="1">Cytoplasm</location>
        <location evidence="1">Cytosol</location>
    </subcellularLocation>
</comment>
<dbReference type="GO" id="GO:0004792">
    <property type="term" value="F:thiosulfate-cyanide sulfurtransferase activity"/>
    <property type="evidence" value="ECO:0007669"/>
    <property type="project" value="TreeGrafter"/>
</dbReference>
<evidence type="ECO:0000256" key="1">
    <source>
        <dbReference type="ARBA" id="ARBA00004514"/>
    </source>
</evidence>
<evidence type="ECO:0000256" key="6">
    <source>
        <dbReference type="ARBA" id="ARBA00022741"/>
    </source>
</evidence>
<evidence type="ECO:0000256" key="4">
    <source>
        <dbReference type="ARBA" id="ARBA00022694"/>
    </source>
</evidence>
<sequence length="482" mass="53628">MGEVGGTKGKKREVIDIPHTNDKPYCTVKLPTEESRILKSDKMMAVKEHSLSNDEVMRYSRQILVQEFGVQGQERLRATSLLIVGAGGLGCPVALYCAGAGIGRIGIVDGDFISSDNLHRQIAYDENSVGQSKVESIKSSVKRLNSNVCIDVYKDYLLKRNAVQIVSKYDIIADCTDNVSASCVLFWLFSETSEIVELLSEIIHGLGVTDFKFKDCDWYLVNDACVLMKKPLVSGSVVRWDGQLSVYGYGEDCPCYRCVFPDPPPVDTVTNCSENGVLGPVVGIIGSMQANEIIKIAAIKKCSFAGFLYLFDALNGKTKTVKLRRQKTNCVVCSKHATITELGDCKEINGCSARTHNNLLTKNDRIDPYSYFKLNENNDKKPLLIDTRPPHEFSIGHLSDAINIPMLRLCRSSSADIMRELGTSINEMRDKGVYVICRRGEDSQIAVLYLRKEFADSLISFKDIDGGYEKWSHAVDKDFPIY</sequence>
<organism evidence="14">
    <name type="scientific">Onchocerca ochengi</name>
    <name type="common">Filarial nematode worm</name>
    <dbReference type="NCBI Taxonomy" id="42157"/>
    <lineage>
        <taxon>Eukaryota</taxon>
        <taxon>Metazoa</taxon>
        <taxon>Ecdysozoa</taxon>
        <taxon>Nematoda</taxon>
        <taxon>Chromadorea</taxon>
        <taxon>Rhabditida</taxon>
        <taxon>Spirurina</taxon>
        <taxon>Spiruromorpha</taxon>
        <taxon>Filarioidea</taxon>
        <taxon>Onchocercidae</taxon>
        <taxon>Onchocerca</taxon>
    </lineage>
</organism>
<keyword evidence="8" id="KW-0067">ATP-binding</keyword>
<dbReference type="Pfam" id="PF00899">
    <property type="entry name" value="ThiF"/>
    <property type="match status" value="2"/>
</dbReference>
<dbReference type="SMART" id="SM00450">
    <property type="entry name" value="RHOD"/>
    <property type="match status" value="1"/>
</dbReference>
<keyword evidence="4" id="KW-0819">tRNA processing</keyword>
<evidence type="ECO:0000313" key="13">
    <source>
        <dbReference type="Proteomes" id="UP000271087"/>
    </source>
</evidence>
<dbReference type="EMBL" id="UYRW01000493">
    <property type="protein sequence ID" value="VDK67299.1"/>
    <property type="molecule type" value="Genomic_DNA"/>
</dbReference>
<dbReference type="OrthoDB" id="10261062at2759"/>
<dbReference type="GO" id="GO:0046872">
    <property type="term" value="F:metal ion binding"/>
    <property type="evidence" value="ECO:0007669"/>
    <property type="project" value="UniProtKB-KW"/>
</dbReference>
<dbReference type="InterPro" id="IPR036873">
    <property type="entry name" value="Rhodanese-like_dom_sf"/>
</dbReference>
<reference evidence="12 13" key="2">
    <citation type="submission" date="2018-08" db="EMBL/GenBank/DDBJ databases">
        <authorList>
            <person name="Laetsch R D."/>
            <person name="Stevens L."/>
            <person name="Kumar S."/>
            <person name="Blaxter L. M."/>
        </authorList>
    </citation>
    <scope>NUCLEOTIDE SEQUENCE [LARGE SCALE GENOMIC DNA]</scope>
</reference>
<feature type="domain" description="Rhodanese" evidence="11">
    <location>
        <begin position="378"/>
        <end position="480"/>
    </location>
</feature>
<dbReference type="InterPro" id="IPR000594">
    <property type="entry name" value="ThiF_NAD_FAD-bd"/>
</dbReference>
<keyword evidence="13" id="KW-1185">Reference proteome</keyword>
<reference evidence="14" key="1">
    <citation type="submission" date="2016-06" db="UniProtKB">
        <authorList>
            <consortium name="WormBaseParasite"/>
        </authorList>
    </citation>
    <scope>IDENTIFICATION</scope>
</reference>
<evidence type="ECO:0000256" key="2">
    <source>
        <dbReference type="ARBA" id="ARBA00022490"/>
    </source>
</evidence>
<dbReference type="GO" id="GO:0006777">
    <property type="term" value="P:Mo-molybdopterin cofactor biosynthetic process"/>
    <property type="evidence" value="ECO:0007669"/>
    <property type="project" value="UniProtKB-KW"/>
</dbReference>
<keyword evidence="5" id="KW-0479">Metal-binding</keyword>
<dbReference type="STRING" id="42157.A0A182E4F2"/>
<keyword evidence="9" id="KW-0501">Molybdenum cofactor biosynthesis</keyword>
<dbReference type="PROSITE" id="PS50206">
    <property type="entry name" value="RHODANESE_3"/>
    <property type="match status" value="1"/>
</dbReference>
<dbReference type="Gene3D" id="3.40.250.10">
    <property type="entry name" value="Rhodanese-like domain"/>
    <property type="match status" value="1"/>
</dbReference>
<keyword evidence="10" id="KW-0511">Multifunctional enzyme</keyword>
<dbReference type="AlphaFoldDB" id="A0A182E4F2"/>
<evidence type="ECO:0000256" key="5">
    <source>
        <dbReference type="ARBA" id="ARBA00022723"/>
    </source>
</evidence>
<dbReference type="SUPFAM" id="SSF69572">
    <property type="entry name" value="Activating enzymes of the ubiquitin-like proteins"/>
    <property type="match status" value="2"/>
</dbReference>
<dbReference type="PANTHER" id="PTHR10953:SF102">
    <property type="entry name" value="ADENYLYLTRANSFERASE AND SULFURTRANSFERASE MOCS3"/>
    <property type="match status" value="1"/>
</dbReference>
<dbReference type="PANTHER" id="PTHR10953">
    <property type="entry name" value="UBIQUITIN-ACTIVATING ENZYME E1"/>
    <property type="match status" value="1"/>
</dbReference>
<evidence type="ECO:0000313" key="14">
    <source>
        <dbReference type="WBParaSite" id="nOo.2.0.1.t02871-RA"/>
    </source>
</evidence>
<dbReference type="FunFam" id="3.40.250.10:FF:000014">
    <property type="entry name" value="Adenylyltransferase and sulfurtransferase MOCS3"/>
    <property type="match status" value="1"/>
</dbReference>
<dbReference type="WBParaSite" id="nOo.2.0.1.t02871-RA">
    <property type="protein sequence ID" value="nOo.2.0.1.t02871-RA"/>
    <property type="gene ID" value="nOo.2.0.1.g02871"/>
</dbReference>
<dbReference type="GO" id="GO:0005524">
    <property type="term" value="F:ATP binding"/>
    <property type="evidence" value="ECO:0007669"/>
    <property type="project" value="UniProtKB-KW"/>
</dbReference>
<evidence type="ECO:0000256" key="3">
    <source>
        <dbReference type="ARBA" id="ARBA00022679"/>
    </source>
</evidence>
<keyword evidence="2" id="KW-0963">Cytoplasm</keyword>
<dbReference type="InterPro" id="IPR045886">
    <property type="entry name" value="ThiF/MoeB/HesA"/>
</dbReference>
<dbReference type="Proteomes" id="UP000271087">
    <property type="component" value="Unassembled WGS sequence"/>
</dbReference>
<dbReference type="GO" id="GO:0005829">
    <property type="term" value="C:cytosol"/>
    <property type="evidence" value="ECO:0007669"/>
    <property type="project" value="UniProtKB-SubCell"/>
</dbReference>
<dbReference type="GO" id="GO:0032447">
    <property type="term" value="P:protein urmylation"/>
    <property type="evidence" value="ECO:0007669"/>
    <property type="project" value="TreeGrafter"/>
</dbReference>
<evidence type="ECO:0000256" key="9">
    <source>
        <dbReference type="ARBA" id="ARBA00023150"/>
    </source>
</evidence>
<dbReference type="CDD" id="cd00757">
    <property type="entry name" value="ThiF_MoeB_HesA_family"/>
    <property type="match status" value="1"/>
</dbReference>
<evidence type="ECO:0000256" key="8">
    <source>
        <dbReference type="ARBA" id="ARBA00022840"/>
    </source>
</evidence>
<proteinExistence type="predicted"/>
<evidence type="ECO:0000256" key="7">
    <source>
        <dbReference type="ARBA" id="ARBA00022833"/>
    </source>
</evidence>
<keyword evidence="3" id="KW-0808">Transferase</keyword>
<dbReference type="InterPro" id="IPR035985">
    <property type="entry name" value="Ubiquitin-activating_enz"/>
</dbReference>
<protein>
    <submittedName>
        <fullName evidence="14">Rhodanese domain-containing protein</fullName>
    </submittedName>
</protein>
<dbReference type="Gene3D" id="3.40.50.720">
    <property type="entry name" value="NAD(P)-binding Rossmann-like Domain"/>
    <property type="match status" value="1"/>
</dbReference>
<dbReference type="GO" id="GO:0002143">
    <property type="term" value="P:tRNA wobble position uridine thiolation"/>
    <property type="evidence" value="ECO:0007669"/>
    <property type="project" value="TreeGrafter"/>
</dbReference>
<dbReference type="Pfam" id="PF00581">
    <property type="entry name" value="Rhodanese"/>
    <property type="match status" value="1"/>
</dbReference>
<gene>
    <name evidence="12" type="ORF">NOO_LOCUS2871</name>
</gene>
<name>A0A182E4F2_ONCOC</name>